<comment type="cofactor">
    <cofactor evidence="7">
        <name>Zn(2+)</name>
        <dbReference type="ChEBI" id="CHEBI:29105"/>
    </cofactor>
    <text evidence="7">Binds 1 zinc ion per subunit.</text>
</comment>
<dbReference type="Gene3D" id="1.10.10.10">
    <property type="entry name" value="Winged helix-like DNA-binding domain superfamily/Winged helix DNA-binding domain"/>
    <property type="match status" value="1"/>
</dbReference>
<dbReference type="CDD" id="cd07153">
    <property type="entry name" value="Fur_like"/>
    <property type="match status" value="1"/>
</dbReference>
<dbReference type="EMBL" id="AP012057">
    <property type="protein sequence ID" value="BAN02409.1"/>
    <property type="molecule type" value="Genomic_DNA"/>
</dbReference>
<dbReference type="InterPro" id="IPR036388">
    <property type="entry name" value="WH-like_DNA-bd_sf"/>
</dbReference>
<keyword evidence="5" id="KW-0238">DNA-binding</keyword>
<feature type="binding site" evidence="7">
    <location>
        <position position="146"/>
    </location>
    <ligand>
        <name>Zn(2+)</name>
        <dbReference type="ChEBI" id="CHEBI:29105"/>
    </ligand>
</feature>
<dbReference type="GO" id="GO:0003700">
    <property type="term" value="F:DNA-binding transcription factor activity"/>
    <property type="evidence" value="ECO:0007669"/>
    <property type="project" value="InterPro"/>
</dbReference>
<dbReference type="PANTHER" id="PTHR33202">
    <property type="entry name" value="ZINC UPTAKE REGULATION PROTEIN"/>
    <property type="match status" value="1"/>
</dbReference>
<keyword evidence="9" id="KW-1185">Reference proteome</keyword>
<accession>A0A6C7EB29</accession>
<dbReference type="GO" id="GO:0008270">
    <property type="term" value="F:zinc ion binding"/>
    <property type="evidence" value="ECO:0007669"/>
    <property type="project" value="TreeGrafter"/>
</dbReference>
<reference evidence="8 9" key="1">
    <citation type="journal article" date="2013" name="Int. J. Syst. Evol. Microbiol.">
        <title>Ilumatobacter nonamiense sp. nov. and Ilumatobacter coccineum sp. nov., isolated from seashore sand.</title>
        <authorList>
            <person name="Matsumoto A."/>
            <person name="Kasai H."/>
            <person name="Matsuo Y."/>
            <person name="Shizuri Y."/>
            <person name="Ichikawa N."/>
            <person name="Fujita N."/>
            <person name="Omura S."/>
            <person name="Takahashi Y."/>
        </authorList>
    </citation>
    <scope>NUCLEOTIDE SEQUENCE [LARGE SCALE GENOMIC DNA]</scope>
    <source>
        <strain evidence="9">NBRC 103263 / KCTC 29153 / YM16-304</strain>
    </source>
</reference>
<dbReference type="GO" id="GO:0000976">
    <property type="term" value="F:transcription cis-regulatory region binding"/>
    <property type="evidence" value="ECO:0007669"/>
    <property type="project" value="TreeGrafter"/>
</dbReference>
<dbReference type="KEGG" id="aym:YM304_20950"/>
<dbReference type="AlphaFoldDB" id="A0A6C7EB29"/>
<keyword evidence="7" id="KW-0479">Metal-binding</keyword>
<dbReference type="SUPFAM" id="SSF46785">
    <property type="entry name" value="Winged helix' DNA-binding domain"/>
    <property type="match status" value="1"/>
</dbReference>
<feature type="binding site" evidence="7">
    <location>
        <position position="109"/>
    </location>
    <ligand>
        <name>Zn(2+)</name>
        <dbReference type="ChEBI" id="CHEBI:29105"/>
    </ligand>
</feature>
<evidence type="ECO:0000313" key="9">
    <source>
        <dbReference type="Proteomes" id="UP000011863"/>
    </source>
</evidence>
<dbReference type="Gene3D" id="3.30.1490.190">
    <property type="match status" value="1"/>
</dbReference>
<dbReference type="Proteomes" id="UP000011863">
    <property type="component" value="Chromosome"/>
</dbReference>
<dbReference type="OrthoDB" id="8659436at2"/>
<keyword evidence="2" id="KW-0678">Repressor</keyword>
<comment type="similarity">
    <text evidence="1">Belongs to the Fur family.</text>
</comment>
<dbReference type="InterPro" id="IPR043135">
    <property type="entry name" value="Fur_C"/>
</dbReference>
<evidence type="ECO:0000256" key="3">
    <source>
        <dbReference type="ARBA" id="ARBA00022833"/>
    </source>
</evidence>
<organism evidence="8 9">
    <name type="scientific">Ilumatobacter coccineus (strain NBRC 103263 / KCTC 29153 / YM16-304)</name>
    <dbReference type="NCBI Taxonomy" id="1313172"/>
    <lineage>
        <taxon>Bacteria</taxon>
        <taxon>Bacillati</taxon>
        <taxon>Actinomycetota</taxon>
        <taxon>Acidimicrobiia</taxon>
        <taxon>Acidimicrobiales</taxon>
        <taxon>Ilumatobacteraceae</taxon>
        <taxon>Ilumatobacter</taxon>
    </lineage>
</organism>
<feature type="binding site" evidence="7">
    <location>
        <position position="149"/>
    </location>
    <ligand>
        <name>Zn(2+)</name>
        <dbReference type="ChEBI" id="CHEBI:29105"/>
    </ligand>
</feature>
<dbReference type="InterPro" id="IPR002481">
    <property type="entry name" value="FUR"/>
</dbReference>
<protein>
    <submittedName>
        <fullName evidence="8">Putative Fur family transcriptional regulator</fullName>
    </submittedName>
</protein>
<dbReference type="PANTHER" id="PTHR33202:SF7">
    <property type="entry name" value="FERRIC UPTAKE REGULATION PROTEIN"/>
    <property type="match status" value="1"/>
</dbReference>
<name>A0A6C7EB29_ILUCY</name>
<proteinExistence type="inferred from homology"/>
<keyword evidence="4" id="KW-0805">Transcription regulation</keyword>
<keyword evidence="3 7" id="KW-0862">Zinc</keyword>
<evidence type="ECO:0000256" key="6">
    <source>
        <dbReference type="ARBA" id="ARBA00023163"/>
    </source>
</evidence>
<evidence type="ECO:0000256" key="4">
    <source>
        <dbReference type="ARBA" id="ARBA00023015"/>
    </source>
</evidence>
<gene>
    <name evidence="8" type="ORF">YM304_20950</name>
</gene>
<evidence type="ECO:0000256" key="2">
    <source>
        <dbReference type="ARBA" id="ARBA00022491"/>
    </source>
</evidence>
<keyword evidence="6" id="KW-0804">Transcription</keyword>
<evidence type="ECO:0000256" key="5">
    <source>
        <dbReference type="ARBA" id="ARBA00023125"/>
    </source>
</evidence>
<evidence type="ECO:0000256" key="1">
    <source>
        <dbReference type="ARBA" id="ARBA00007957"/>
    </source>
</evidence>
<sequence>MKPEEPKGFDATAWTPEQAEDALRAHGCRVTQPRVAVLRALLESGGTVDAPMLAERAQAHQPGIHEATVYRTVNVLTEVGIATHVHAGHGPALFRLAGDDGVVAVCRDCGAIEPVPPEAVDTLIASTAKANGFVLEPGHFALEGVCAACAA</sequence>
<evidence type="ECO:0000313" key="8">
    <source>
        <dbReference type="EMBL" id="BAN02409.1"/>
    </source>
</evidence>
<dbReference type="RefSeq" id="WP_015441656.1">
    <property type="nucleotide sequence ID" value="NC_020520.1"/>
</dbReference>
<evidence type="ECO:0000256" key="7">
    <source>
        <dbReference type="PIRSR" id="PIRSR602481-1"/>
    </source>
</evidence>
<dbReference type="GO" id="GO:0045892">
    <property type="term" value="P:negative regulation of DNA-templated transcription"/>
    <property type="evidence" value="ECO:0007669"/>
    <property type="project" value="TreeGrafter"/>
</dbReference>
<dbReference type="InterPro" id="IPR036390">
    <property type="entry name" value="WH_DNA-bd_sf"/>
</dbReference>
<dbReference type="Pfam" id="PF01475">
    <property type="entry name" value="FUR"/>
    <property type="match status" value="1"/>
</dbReference>
<dbReference type="GO" id="GO:1900376">
    <property type="term" value="P:regulation of secondary metabolite biosynthetic process"/>
    <property type="evidence" value="ECO:0007669"/>
    <property type="project" value="TreeGrafter"/>
</dbReference>
<feature type="binding site" evidence="7">
    <location>
        <position position="106"/>
    </location>
    <ligand>
        <name>Zn(2+)</name>
        <dbReference type="ChEBI" id="CHEBI:29105"/>
    </ligand>
</feature>